<evidence type="ECO:0000256" key="7">
    <source>
        <dbReference type="ARBA" id="ARBA00022898"/>
    </source>
</evidence>
<dbReference type="EMBL" id="DSOK01000381">
    <property type="protein sequence ID" value="HEN16542.1"/>
    <property type="molecule type" value="Genomic_DNA"/>
</dbReference>
<keyword evidence="5 10" id="KW-0808">Transferase</keyword>
<evidence type="ECO:0000256" key="9">
    <source>
        <dbReference type="PIRSR" id="PIRSR604723-51"/>
    </source>
</evidence>
<dbReference type="InterPro" id="IPR004723">
    <property type="entry name" value="AONS_Archaea/Proteobacteria"/>
</dbReference>
<evidence type="ECO:0000259" key="11">
    <source>
        <dbReference type="Pfam" id="PF00155"/>
    </source>
</evidence>
<dbReference type="InterPro" id="IPR004839">
    <property type="entry name" value="Aminotransferase_I/II_large"/>
</dbReference>
<evidence type="ECO:0000256" key="5">
    <source>
        <dbReference type="ARBA" id="ARBA00022679"/>
    </source>
</evidence>
<dbReference type="InterPro" id="IPR050087">
    <property type="entry name" value="AON_synthase_class-II"/>
</dbReference>
<evidence type="ECO:0000256" key="8">
    <source>
        <dbReference type="ARBA" id="ARBA00047715"/>
    </source>
</evidence>
<proteinExistence type="inferred from homology"/>
<dbReference type="Gene3D" id="3.40.640.10">
    <property type="entry name" value="Type I PLP-dependent aspartate aminotransferase-like (Major domain)"/>
    <property type="match status" value="1"/>
</dbReference>
<reference evidence="12" key="1">
    <citation type="journal article" date="2020" name="mSystems">
        <title>Genome- and Community-Level Interaction Insights into Carbon Utilization and Element Cycling Functions of Hydrothermarchaeota in Hydrothermal Sediment.</title>
        <authorList>
            <person name="Zhou Z."/>
            <person name="Liu Y."/>
            <person name="Xu W."/>
            <person name="Pan J."/>
            <person name="Luo Z.H."/>
            <person name="Li M."/>
        </authorList>
    </citation>
    <scope>NUCLEOTIDE SEQUENCE [LARGE SCALE GENOMIC DNA]</scope>
    <source>
        <strain evidence="12">SpSt-339</strain>
    </source>
</reference>
<protein>
    <recommendedName>
        <fullName evidence="10">8-amino-7-ketopelargonate synthase</fullName>
        <ecNumber evidence="10">2.3.1.47</ecNumber>
    </recommendedName>
</protein>
<dbReference type="CDD" id="cd06454">
    <property type="entry name" value="KBL_like"/>
    <property type="match status" value="1"/>
</dbReference>
<evidence type="ECO:0000256" key="3">
    <source>
        <dbReference type="ARBA" id="ARBA00010008"/>
    </source>
</evidence>
<comment type="catalytic activity">
    <reaction evidence="8 10">
        <text>6-carboxyhexanoyl-[ACP] + L-alanine + H(+) = (8S)-8-amino-7-oxononanoate + holo-[ACP] + CO2</text>
        <dbReference type="Rhea" id="RHEA:42288"/>
        <dbReference type="Rhea" id="RHEA-COMP:9685"/>
        <dbReference type="Rhea" id="RHEA-COMP:9955"/>
        <dbReference type="ChEBI" id="CHEBI:15378"/>
        <dbReference type="ChEBI" id="CHEBI:16526"/>
        <dbReference type="ChEBI" id="CHEBI:57972"/>
        <dbReference type="ChEBI" id="CHEBI:64479"/>
        <dbReference type="ChEBI" id="CHEBI:78846"/>
        <dbReference type="ChEBI" id="CHEBI:149468"/>
        <dbReference type="EC" id="2.3.1.47"/>
    </reaction>
</comment>
<keyword evidence="6" id="KW-0093">Biotin biosynthesis</keyword>
<dbReference type="PANTHER" id="PTHR13693">
    <property type="entry name" value="CLASS II AMINOTRANSFERASE/8-AMINO-7-OXONONANOATE SYNTHASE"/>
    <property type="match status" value="1"/>
</dbReference>
<dbReference type="GO" id="GO:0008710">
    <property type="term" value="F:8-amino-7-oxononanoate synthase activity"/>
    <property type="evidence" value="ECO:0007669"/>
    <property type="project" value="UniProtKB-UniRule"/>
</dbReference>
<name>A0A7C2K133_9PLAN</name>
<dbReference type="SUPFAM" id="SSF53383">
    <property type="entry name" value="PLP-dependent transferases"/>
    <property type="match status" value="1"/>
</dbReference>
<dbReference type="GO" id="GO:0030170">
    <property type="term" value="F:pyridoxal phosphate binding"/>
    <property type="evidence" value="ECO:0007669"/>
    <property type="project" value="InterPro"/>
</dbReference>
<gene>
    <name evidence="12" type="primary">bioF</name>
    <name evidence="12" type="ORF">ENQ76_13860</name>
</gene>
<dbReference type="Gene3D" id="3.90.1150.10">
    <property type="entry name" value="Aspartate Aminotransferase, domain 1"/>
    <property type="match status" value="1"/>
</dbReference>
<sequence>MSSWFAAELQALSDAGLLRRRRELRVLPDGWCEIDGQRVRNFAGNDYLGLANDPRVVAAAEAALREYGVGARGSALVCGRTEWHARLERTLAEFEGQPAAMLFPTGMAANIGTVAALAGEQDVVFCDRFNHASLVDGCRLSGAKLRVYRHDDLDGLQRHLAQAAGYRRRFLVTDSVFSMDGDLAPLPDLCDLAERYDANLIVDEAHATGVFGEHGRGVCELLGVEHRVAVRIGTLSKALGTLGGFVAGSEELITYLWNTARTQMFSTALPPAICAAAAAAVDILKKEPERLATLRQRADRFRTRLSDRGRPPLVGSVGPIVPLVVGDPCETVQLAERLEQRGYLVGAIRPPTVPQGTSRLRITVTLSFDDAAYEELAAEVADEWPAVTR</sequence>
<keyword evidence="12" id="KW-0012">Acyltransferase</keyword>
<dbReference type="InterPro" id="IPR015422">
    <property type="entry name" value="PyrdxlP-dep_Trfase_small"/>
</dbReference>
<dbReference type="InterPro" id="IPR015424">
    <property type="entry name" value="PyrdxlP-dep_Trfase"/>
</dbReference>
<feature type="modified residue" description="N6-(pyridoxal phosphate)lysine" evidence="9">
    <location>
        <position position="237"/>
    </location>
</feature>
<evidence type="ECO:0000313" key="12">
    <source>
        <dbReference type="EMBL" id="HEN16542.1"/>
    </source>
</evidence>
<dbReference type="EC" id="2.3.1.47" evidence="10"/>
<accession>A0A7C2K133</accession>
<feature type="domain" description="Aminotransferase class I/classII large" evidence="11">
    <location>
        <begin position="41"/>
        <end position="377"/>
    </location>
</feature>
<comment type="pathway">
    <text evidence="2 10">Cofactor biosynthesis; biotin biosynthesis.</text>
</comment>
<dbReference type="InterPro" id="IPR001917">
    <property type="entry name" value="Aminotrans_II_pyridoxalP_BS"/>
</dbReference>
<organism evidence="12">
    <name type="scientific">Schlesneria paludicola</name>
    <dbReference type="NCBI Taxonomy" id="360056"/>
    <lineage>
        <taxon>Bacteria</taxon>
        <taxon>Pseudomonadati</taxon>
        <taxon>Planctomycetota</taxon>
        <taxon>Planctomycetia</taxon>
        <taxon>Planctomycetales</taxon>
        <taxon>Planctomycetaceae</taxon>
        <taxon>Schlesneria</taxon>
    </lineage>
</organism>
<evidence type="ECO:0000256" key="1">
    <source>
        <dbReference type="ARBA" id="ARBA00001933"/>
    </source>
</evidence>
<dbReference type="UniPathway" id="UPA00078"/>
<comment type="caution">
    <text evidence="12">The sequence shown here is derived from an EMBL/GenBank/DDBJ whole genome shotgun (WGS) entry which is preliminary data.</text>
</comment>
<dbReference type="PANTHER" id="PTHR13693:SF100">
    <property type="entry name" value="8-AMINO-7-OXONONANOATE SYNTHASE"/>
    <property type="match status" value="1"/>
</dbReference>
<comment type="similarity">
    <text evidence="3 10">Belongs to the class-II pyridoxal-phosphate-dependent aminotransferase family. BioF subfamily.</text>
</comment>
<evidence type="ECO:0000256" key="4">
    <source>
        <dbReference type="ARBA" id="ARBA00011738"/>
    </source>
</evidence>
<keyword evidence="7 9" id="KW-0663">Pyridoxal phosphate</keyword>
<evidence type="ECO:0000256" key="6">
    <source>
        <dbReference type="ARBA" id="ARBA00022756"/>
    </source>
</evidence>
<comment type="subunit">
    <text evidence="4 10">Homodimer.</text>
</comment>
<comment type="cofactor">
    <cofactor evidence="1 9 10">
        <name>pyridoxal 5'-phosphate</name>
        <dbReference type="ChEBI" id="CHEBI:597326"/>
    </cofactor>
</comment>
<dbReference type="Pfam" id="PF00155">
    <property type="entry name" value="Aminotran_1_2"/>
    <property type="match status" value="1"/>
</dbReference>
<dbReference type="AlphaFoldDB" id="A0A7C2K133"/>
<evidence type="ECO:0000256" key="2">
    <source>
        <dbReference type="ARBA" id="ARBA00004746"/>
    </source>
</evidence>
<dbReference type="NCBIfam" id="TIGR00858">
    <property type="entry name" value="bioF"/>
    <property type="match status" value="1"/>
</dbReference>
<dbReference type="PROSITE" id="PS00599">
    <property type="entry name" value="AA_TRANSFER_CLASS_2"/>
    <property type="match status" value="1"/>
</dbReference>
<comment type="function">
    <text evidence="10">Catalyzes the decarboxylative condensation of pimeloyl-[acyl-carrier protein] and L-alanine to produce 8-amino-7-oxononanoate (AON), [acyl-carrier protein], and carbon dioxide.</text>
</comment>
<evidence type="ECO:0000256" key="10">
    <source>
        <dbReference type="RuleBase" id="RU003693"/>
    </source>
</evidence>
<dbReference type="InterPro" id="IPR015421">
    <property type="entry name" value="PyrdxlP-dep_Trfase_major"/>
</dbReference>
<dbReference type="GO" id="GO:0009102">
    <property type="term" value="P:biotin biosynthetic process"/>
    <property type="evidence" value="ECO:0007669"/>
    <property type="project" value="UniProtKB-UniRule"/>
</dbReference>